<accession>A0A9N7UMA4</accession>
<evidence type="ECO:0000313" key="1">
    <source>
        <dbReference type="EMBL" id="CAB1433255.1"/>
    </source>
</evidence>
<organism evidence="1 2">
    <name type="scientific">Pleuronectes platessa</name>
    <name type="common">European plaice</name>
    <dbReference type="NCBI Taxonomy" id="8262"/>
    <lineage>
        <taxon>Eukaryota</taxon>
        <taxon>Metazoa</taxon>
        <taxon>Chordata</taxon>
        <taxon>Craniata</taxon>
        <taxon>Vertebrata</taxon>
        <taxon>Euteleostomi</taxon>
        <taxon>Actinopterygii</taxon>
        <taxon>Neopterygii</taxon>
        <taxon>Teleostei</taxon>
        <taxon>Neoteleostei</taxon>
        <taxon>Acanthomorphata</taxon>
        <taxon>Carangaria</taxon>
        <taxon>Pleuronectiformes</taxon>
        <taxon>Pleuronectoidei</taxon>
        <taxon>Pleuronectidae</taxon>
        <taxon>Pleuronectes</taxon>
    </lineage>
</organism>
<protein>
    <submittedName>
        <fullName evidence="1">Uncharacterized protein</fullName>
    </submittedName>
</protein>
<keyword evidence="2" id="KW-1185">Reference proteome</keyword>
<proteinExistence type="predicted"/>
<name>A0A9N7UMA4_PLEPL</name>
<dbReference type="Proteomes" id="UP001153269">
    <property type="component" value="Unassembled WGS sequence"/>
</dbReference>
<gene>
    <name evidence="1" type="ORF">PLEPLA_LOCUS21344</name>
</gene>
<reference evidence="1" key="1">
    <citation type="submission" date="2020-03" db="EMBL/GenBank/DDBJ databases">
        <authorList>
            <person name="Weist P."/>
        </authorList>
    </citation>
    <scope>NUCLEOTIDE SEQUENCE</scope>
</reference>
<evidence type="ECO:0000313" key="2">
    <source>
        <dbReference type="Proteomes" id="UP001153269"/>
    </source>
</evidence>
<comment type="caution">
    <text evidence="1">The sequence shown here is derived from an EMBL/GenBank/DDBJ whole genome shotgun (WGS) entry which is preliminary data.</text>
</comment>
<sequence>MKQGEGRGEEERGRWKGISSRAFTLGVFVLEEERALHNDFTRHLRDKEGSAMFMSTEPCTILLMSLVFFERAAERLEDFWMWCQEQQARRQLCARGGGSAQRIKDGW</sequence>
<dbReference type="AlphaFoldDB" id="A0A9N7UMA4"/>
<dbReference type="EMBL" id="CADEAL010001543">
    <property type="protein sequence ID" value="CAB1433255.1"/>
    <property type="molecule type" value="Genomic_DNA"/>
</dbReference>